<accession>A0A087E4W4</accession>
<dbReference type="EMBL" id="JGZT01000006">
    <property type="protein sequence ID" value="KFJ02815.1"/>
    <property type="molecule type" value="Genomic_DNA"/>
</dbReference>
<dbReference type="Proteomes" id="UP000029003">
    <property type="component" value="Unassembled WGS sequence"/>
</dbReference>
<feature type="region of interest" description="Disordered" evidence="1">
    <location>
        <begin position="169"/>
        <end position="194"/>
    </location>
</feature>
<sequence>MPSGGCRMTSVQHLSRACYFFFQPTTLAEVLHLHFENGMNQDMWIEVGRSILLCTGRYAQHHGIRQESLQSGGGAGSREETRAPEDQLRQYVCDDMHDSRTARPAHNNFQQPIRCVSRGCVPQQMPALAHATTAQPQHHACPRIRDVPDTIISPRLSRYPAVGAYPDMHSAANDPIDSARHGNNQPSRMSRHTQDSRLPVLLDNRSAPRPIVHIKAYATRQNHHDL</sequence>
<organism evidence="2 3">
    <name type="scientific">Bifidobacterium thermacidophilum subsp. thermacidophilum</name>
    <dbReference type="NCBI Taxonomy" id="79262"/>
    <lineage>
        <taxon>Bacteria</taxon>
        <taxon>Bacillati</taxon>
        <taxon>Actinomycetota</taxon>
        <taxon>Actinomycetes</taxon>
        <taxon>Bifidobacteriales</taxon>
        <taxon>Bifidobacteriaceae</taxon>
        <taxon>Bifidobacterium</taxon>
    </lineage>
</organism>
<evidence type="ECO:0000313" key="2">
    <source>
        <dbReference type="EMBL" id="KFJ02815.1"/>
    </source>
</evidence>
<reference evidence="2 3" key="1">
    <citation type="submission" date="2014-03" db="EMBL/GenBank/DDBJ databases">
        <title>Genomics of Bifidobacteria.</title>
        <authorList>
            <person name="Ventura M."/>
            <person name="Milani C."/>
            <person name="Lugli G.A."/>
        </authorList>
    </citation>
    <scope>NUCLEOTIDE SEQUENCE [LARGE SCALE GENOMIC DNA]</scope>
    <source>
        <strain evidence="2 3">LMG 21395</strain>
    </source>
</reference>
<gene>
    <name evidence="2" type="ORF">THER5_1282</name>
</gene>
<name>A0A087E4W4_9BIFI</name>
<feature type="region of interest" description="Disordered" evidence="1">
    <location>
        <begin position="65"/>
        <end position="84"/>
    </location>
</feature>
<evidence type="ECO:0000256" key="1">
    <source>
        <dbReference type="SAM" id="MobiDB-lite"/>
    </source>
</evidence>
<protein>
    <submittedName>
        <fullName evidence="2">Uncharacterized protein</fullName>
    </submittedName>
</protein>
<comment type="caution">
    <text evidence="2">The sequence shown here is derived from an EMBL/GenBank/DDBJ whole genome shotgun (WGS) entry which is preliminary data.</text>
</comment>
<dbReference type="AlphaFoldDB" id="A0A087E4W4"/>
<evidence type="ECO:0000313" key="3">
    <source>
        <dbReference type="Proteomes" id="UP000029003"/>
    </source>
</evidence>
<proteinExistence type="predicted"/>